<sequence length="139" mass="14857">MGTRNDTPIIGGLFALEIPVTDITRSQKFYSDLFGWQFEGIMPRGSDGVQALHFFKNAAQSITGALVLLEQGHTPKSAGVDSWGLWPTLVVANVSEALKQVEAQAGSVKTPRLELPSGMGVVAHVLDPDGNVLGIWSQV</sequence>
<keyword evidence="2" id="KW-1185">Reference proteome</keyword>
<dbReference type="Proteomes" id="UP001148737">
    <property type="component" value="Unassembled WGS sequence"/>
</dbReference>
<name>A0ACC1R6B7_9HYPO</name>
<organism evidence="1 2">
    <name type="scientific">Lecanicillium saksenae</name>
    <dbReference type="NCBI Taxonomy" id="468837"/>
    <lineage>
        <taxon>Eukaryota</taxon>
        <taxon>Fungi</taxon>
        <taxon>Dikarya</taxon>
        <taxon>Ascomycota</taxon>
        <taxon>Pezizomycotina</taxon>
        <taxon>Sordariomycetes</taxon>
        <taxon>Hypocreomycetidae</taxon>
        <taxon>Hypocreales</taxon>
        <taxon>Cordycipitaceae</taxon>
        <taxon>Lecanicillium</taxon>
    </lineage>
</organism>
<gene>
    <name evidence="1" type="ORF">NLG97_g615</name>
</gene>
<accession>A0ACC1R6B7</accession>
<evidence type="ECO:0000313" key="1">
    <source>
        <dbReference type="EMBL" id="KAJ3499098.1"/>
    </source>
</evidence>
<protein>
    <submittedName>
        <fullName evidence="1">Uncharacterized protein</fullName>
    </submittedName>
</protein>
<reference evidence="1" key="1">
    <citation type="submission" date="2022-07" db="EMBL/GenBank/DDBJ databases">
        <title>Genome Sequence of Lecanicillium saksenae.</title>
        <authorList>
            <person name="Buettner E."/>
        </authorList>
    </citation>
    <scope>NUCLEOTIDE SEQUENCE</scope>
    <source>
        <strain evidence="1">VT-O1</strain>
    </source>
</reference>
<dbReference type="EMBL" id="JANAKD010000022">
    <property type="protein sequence ID" value="KAJ3499098.1"/>
    <property type="molecule type" value="Genomic_DNA"/>
</dbReference>
<proteinExistence type="predicted"/>
<comment type="caution">
    <text evidence="1">The sequence shown here is derived from an EMBL/GenBank/DDBJ whole genome shotgun (WGS) entry which is preliminary data.</text>
</comment>
<evidence type="ECO:0000313" key="2">
    <source>
        <dbReference type="Proteomes" id="UP001148737"/>
    </source>
</evidence>